<dbReference type="EMBL" id="AE016958">
    <property type="protein sequence ID" value="AAS05814.1"/>
    <property type="molecule type" value="Genomic_DNA"/>
</dbReference>
<dbReference type="eggNOG" id="ENOG5031MWT">
    <property type="taxonomic scope" value="Bacteria"/>
</dbReference>
<dbReference type="HOGENOM" id="CLU_111071_0_0_11"/>
<evidence type="ECO:0000313" key="4">
    <source>
        <dbReference type="Proteomes" id="UP000000580"/>
    </source>
</evidence>
<dbReference type="InterPro" id="IPR010773">
    <property type="entry name" value="Mycophage_PG1_Gp7"/>
</dbReference>
<name>Q73UV0_MYCPA</name>
<keyword evidence="2" id="KW-0472">Membrane</keyword>
<feature type="region of interest" description="Disordered" evidence="1">
    <location>
        <begin position="1"/>
        <end position="25"/>
    </location>
</feature>
<gene>
    <name evidence="3" type="ordered locus">MAP_3266c</name>
</gene>
<proteinExistence type="predicted"/>
<feature type="transmembrane region" description="Helical" evidence="2">
    <location>
        <begin position="52"/>
        <end position="73"/>
    </location>
</feature>
<dbReference type="AlphaFoldDB" id="Q73UV0"/>
<keyword evidence="2" id="KW-0812">Transmembrane</keyword>
<evidence type="ECO:0008006" key="5">
    <source>
        <dbReference type="Google" id="ProtNLM"/>
    </source>
</evidence>
<accession>Q73UV0</accession>
<organism evidence="3 4">
    <name type="scientific">Mycolicibacterium paratuberculosis (strain ATCC BAA-968 / K-10)</name>
    <name type="common">Mycobacterium paratuberculosis</name>
    <dbReference type="NCBI Taxonomy" id="262316"/>
    <lineage>
        <taxon>Bacteria</taxon>
        <taxon>Bacillati</taxon>
        <taxon>Actinomycetota</taxon>
        <taxon>Actinomycetes</taxon>
        <taxon>Mycobacteriales</taxon>
        <taxon>Mycobacteriaceae</taxon>
        <taxon>Mycobacterium</taxon>
        <taxon>Mycobacterium avium complex (MAC)</taxon>
    </lineage>
</organism>
<evidence type="ECO:0000256" key="2">
    <source>
        <dbReference type="SAM" id="Phobius"/>
    </source>
</evidence>
<protein>
    <recommendedName>
        <fullName evidence="5">DUF1360 domain-containing protein</fullName>
    </recommendedName>
</protein>
<keyword evidence="2" id="KW-1133">Transmembrane helix</keyword>
<evidence type="ECO:0000256" key="1">
    <source>
        <dbReference type="SAM" id="MobiDB-lite"/>
    </source>
</evidence>
<dbReference type="Pfam" id="PF07098">
    <property type="entry name" value="DUF1360"/>
    <property type="match status" value="1"/>
</dbReference>
<keyword evidence="4" id="KW-1185">Reference proteome</keyword>
<dbReference type="STRING" id="262316.MAP_3266c"/>
<sequence length="198" mass="21154">MRRSSPGTRRAMPSKPRGEAMGELADTGAQVVDGARREAQAYRGDNPRPLGGYLAVLVVYGLVVTAATLAALASGRSLPTRWRAQDLLILTLGTHKLSRTLTKDAVTSPLRAPFTHYAGTGGPAEVQEEVREQSQLRHSLGELLTCPFCLDMWVATGFAIGLVFAPRYTRLVAGVFSVLTGADFLQLGYAIAQQAAQG</sequence>
<dbReference type="Proteomes" id="UP000000580">
    <property type="component" value="Chromosome"/>
</dbReference>
<reference evidence="3 4" key="1">
    <citation type="journal article" date="2005" name="Proc. Natl. Acad. Sci. U.S.A.">
        <title>The complete genome sequence of Mycobacterium avium subspecies paratuberculosis.</title>
        <authorList>
            <person name="Li L."/>
            <person name="Bannantine J.P."/>
            <person name="Zhang Q."/>
            <person name="Amonsin A."/>
            <person name="May B.J."/>
            <person name="Alt D."/>
            <person name="Banerji N."/>
            <person name="Kanjilal S."/>
            <person name="Kapur V."/>
        </authorList>
    </citation>
    <scope>NUCLEOTIDE SEQUENCE [LARGE SCALE GENOMIC DNA]</scope>
    <source>
        <strain evidence="4">ATCC BAA-968 / K-10</strain>
    </source>
</reference>
<feature type="transmembrane region" description="Helical" evidence="2">
    <location>
        <begin position="171"/>
        <end position="192"/>
    </location>
</feature>
<feature type="transmembrane region" description="Helical" evidence="2">
    <location>
        <begin position="143"/>
        <end position="165"/>
    </location>
</feature>
<dbReference type="KEGG" id="mpa:MAP_3266c"/>
<evidence type="ECO:0000313" key="3">
    <source>
        <dbReference type="EMBL" id="AAS05814.1"/>
    </source>
</evidence>